<dbReference type="InterPro" id="IPR041437">
    <property type="entry name" value="GH115_C"/>
</dbReference>
<feature type="domain" description="Fibronectin type-III" evidence="2">
    <location>
        <begin position="5"/>
        <end position="95"/>
    </location>
</feature>
<dbReference type="Gene3D" id="3.90.245.10">
    <property type="entry name" value="Ribonucleoside hydrolase-like"/>
    <property type="match status" value="1"/>
</dbReference>
<dbReference type="Gene3D" id="2.60.120.260">
    <property type="entry name" value="Galactose-binding domain-like"/>
    <property type="match status" value="2"/>
</dbReference>
<dbReference type="PANTHER" id="PTHR46708">
    <property type="entry name" value="TENASCIN"/>
    <property type="match status" value="1"/>
</dbReference>
<proteinExistence type="predicted"/>
<evidence type="ECO:0000256" key="1">
    <source>
        <dbReference type="ARBA" id="ARBA00022737"/>
    </source>
</evidence>
<dbReference type="SUPFAM" id="SSF49265">
    <property type="entry name" value="Fibronectin type III"/>
    <property type="match status" value="4"/>
</dbReference>
<dbReference type="SUPFAM" id="SSF53590">
    <property type="entry name" value="Nucleoside hydrolase"/>
    <property type="match status" value="1"/>
</dbReference>
<evidence type="ECO:0000313" key="4">
    <source>
        <dbReference type="Proteomes" id="UP001172082"/>
    </source>
</evidence>
<dbReference type="Pfam" id="PF00041">
    <property type="entry name" value="fn3"/>
    <property type="match status" value="6"/>
</dbReference>
<dbReference type="InterPro" id="IPR048527">
    <property type="entry name" value="Sde182_C"/>
</dbReference>
<dbReference type="InterPro" id="IPR036452">
    <property type="entry name" value="Ribo_hydro-like"/>
</dbReference>
<name>A0ABT8KXE2_9BACT</name>
<keyword evidence="1" id="KW-0677">Repeat</keyword>
<dbReference type="SUPFAM" id="SSF141072">
    <property type="entry name" value="CalX-like"/>
    <property type="match status" value="1"/>
</dbReference>
<dbReference type="InterPro" id="IPR050991">
    <property type="entry name" value="ECM_Regulatory_Proteins"/>
</dbReference>
<dbReference type="Gene3D" id="2.60.40.10">
    <property type="entry name" value="Immunoglobulins"/>
    <property type="match status" value="7"/>
</dbReference>
<evidence type="ECO:0000259" key="2">
    <source>
        <dbReference type="PROSITE" id="PS50853"/>
    </source>
</evidence>
<dbReference type="Pfam" id="PF07632">
    <property type="entry name" value="Sde182_NH-like"/>
    <property type="match status" value="1"/>
</dbReference>
<evidence type="ECO:0000313" key="3">
    <source>
        <dbReference type="EMBL" id="MDN5205444.1"/>
    </source>
</evidence>
<dbReference type="InterPro" id="IPR036116">
    <property type="entry name" value="FN3_sf"/>
</dbReference>
<dbReference type="Pfam" id="PF21027">
    <property type="entry name" value="Sde0182_C"/>
    <property type="match status" value="1"/>
</dbReference>
<dbReference type="RefSeq" id="WP_346755466.1">
    <property type="nucleotide sequence ID" value="NZ_JAUJEA010000019.1"/>
</dbReference>
<dbReference type="EMBL" id="JAUJEA010000019">
    <property type="protein sequence ID" value="MDN5205444.1"/>
    <property type="molecule type" value="Genomic_DNA"/>
</dbReference>
<feature type="domain" description="Fibronectin type-III" evidence="2">
    <location>
        <begin position="264"/>
        <end position="354"/>
    </location>
</feature>
<dbReference type="Pfam" id="PF17829">
    <property type="entry name" value="GH115_C"/>
    <property type="match status" value="1"/>
</dbReference>
<feature type="domain" description="Fibronectin type-III" evidence="2">
    <location>
        <begin position="358"/>
        <end position="448"/>
    </location>
</feature>
<dbReference type="SMART" id="SM00060">
    <property type="entry name" value="FN3"/>
    <property type="match status" value="6"/>
</dbReference>
<dbReference type="Proteomes" id="UP001172082">
    <property type="component" value="Unassembled WGS sequence"/>
</dbReference>
<organism evidence="3 4">
    <name type="scientific">Splendidivirga corallicola</name>
    <dbReference type="NCBI Taxonomy" id="3051826"/>
    <lineage>
        <taxon>Bacteria</taxon>
        <taxon>Pseudomonadati</taxon>
        <taxon>Bacteroidota</taxon>
        <taxon>Cytophagia</taxon>
        <taxon>Cytophagales</taxon>
        <taxon>Splendidivirgaceae</taxon>
        <taxon>Splendidivirga</taxon>
    </lineage>
</organism>
<feature type="domain" description="Fibronectin type-III" evidence="2">
    <location>
        <begin position="546"/>
        <end position="636"/>
    </location>
</feature>
<keyword evidence="4" id="KW-1185">Reference proteome</keyword>
<comment type="caution">
    <text evidence="3">The sequence shown here is derived from an EMBL/GenBank/DDBJ whole genome shotgun (WGS) entry which is preliminary data.</text>
</comment>
<feature type="non-terminal residue" evidence="3">
    <location>
        <position position="1"/>
    </location>
</feature>
<dbReference type="CDD" id="cd00063">
    <property type="entry name" value="FN3"/>
    <property type="match status" value="6"/>
</dbReference>
<dbReference type="PROSITE" id="PS50853">
    <property type="entry name" value="FN3"/>
    <property type="match status" value="6"/>
</dbReference>
<dbReference type="InterPro" id="IPR011483">
    <property type="entry name" value="Sde182_NH-like"/>
</dbReference>
<protein>
    <submittedName>
        <fullName evidence="3">DUF1593 domain-containing protein</fullName>
    </submittedName>
</protein>
<reference evidence="3" key="1">
    <citation type="submission" date="2023-06" db="EMBL/GenBank/DDBJ databases">
        <title>Genomic of Parafulvivirga corallium.</title>
        <authorList>
            <person name="Wang G."/>
        </authorList>
    </citation>
    <scope>NUCLEOTIDE SEQUENCE</scope>
    <source>
        <strain evidence="3">BMA10</strain>
    </source>
</reference>
<gene>
    <name evidence="3" type="ORF">QQ008_28940</name>
</gene>
<dbReference type="Gene3D" id="2.60.40.2030">
    <property type="match status" value="1"/>
</dbReference>
<accession>A0ABT8KXE2</accession>
<feature type="domain" description="Fibronectin type-III" evidence="2">
    <location>
        <begin position="640"/>
        <end position="730"/>
    </location>
</feature>
<sequence length="1598" mass="173928">NTVSAPDNLLASAVASDQIDLTWNHSGNNETGFEIERSTEPGTGFILIATVGANVLSHSDAGLLENTTYYYRVRAIGTGTPSAYSIETNATTLAAGTTPDIWLEAECATVGSNWLLLQDPDASGDEYLTIKNRNPFYSSAPTDAANHIQFNFQTNETGNYKVWARVIAGTNSDDSFWVRMDNGQWIKWNNIALGSSWHWDEVHDSNNGNQVVNFNLDPGSHTLEIAFRETKTQIDKLYITSDVDEPTGLGASSINCAAIVIPNAPDNLTANAITSSQIDLAWTHSGGNATSYELERSTTSGSGFTLIATLGSNVLSYSDTGLLDNTTYYYQVRAINSDMVSLYSTEANASTLINVITAPDNLTANAITSDQIDLTWTHSGGNATGYELERSATFGSGFALIATLGSDISSYSDTGLLENTTYYYQIRAINSDTVSIYSNETNATTLINVITAPDNLTANAITSSQIDLAWTHSGENTTSYELERSTASGSGFSLIATLGSDVLSYSDTGLLENTTYYYQIRAINGDTVSLYSTETNATTLINVITAPDDLTAGVASPNQIDLTWTHSGTNTTSFEVERSTASGSGFTLLATVGSGVQSYSDTGLSDNTTYHYQIRAINNDTASAYSNEACATTAINVIAAPENLTVNAVSTNQIDLTWTHHDTNATSFELERSTASGSGFTLIATLGSDILSYSDTGLLENTTYYYQIRAINNDTVSVYSNEANATTLISSIGDIWLEAECGTVGSKWKTLSDPQSSNASYTEVLNGNNAYSAPMTTPDGRVRLTFNVAEPGIYTLWGRVIAPNSSDDSFWISMDGGAWVKWNGLSTVTNWDWKQVTDYDNQNQTTSYDLAFGAHYIDIAFREDGAQLDKLYLTNSGNIPTGTGMDGINCSSSAPLPFVTVTTSDANAYEKGQDQATFTISRDQTSGSTTVDYEIVGDINGSDILESLSGSVTIPDGSSSVDIHVTPNDDIDIEGAELITVRLQGNTGYFLEDDHESSAIIYEDEIDFDQQEKARVIILTDVGPPPGSDPDDLQSLVRALIYTDQYDLEGIIVTTSYWTTEYQNFGQQIDMGPATTILQAYEDDHANLSQHISGLIDPSNVWSMFKKGNDDVDNDDIIGMDDVGVGLNNPGSDHIISVVDAANTRPVHVLIWGGANTLAQTLIDVAATRTEDEVNAFVKKLVVHESSGQDDAGAYIAKNFPTIKWIRNVYQHRAMSYIVNPANELPEQGGVNNFNFDWIQDNVKGHGNLGAVYPEQSNGTNEGDSPTLLWAFRNGLNGYMMNSWGSWGGRFSDVKQFGDANSTLPPRAGWHPIRNKEAYLAPFSMFTEVSDTWYWEEGNITYTDNTLAPLFRWREQYQNDFEARMDWASTSNYADANHNPIAVVNNDNTQDVLLIKAGTNNTVILSALGSSDPDSDQLFYSWWVYEEAGNYSGFDVLDQKITNADQVEASFTVPSDASIGDRIHIILTVKDNGAPALFTNRRIIIEVDAGSIISGNVIDASSQNQTASHEILGQQATKEHITIFPQPSKDFVTVDFGKNIDHGYLWRLVDQRGVKFDGGKVNAKSRSFVIDVQNLQSGMYYLLLDGKTTKKEKIRVVH</sequence>
<dbReference type="PANTHER" id="PTHR46708:SF2">
    <property type="entry name" value="FIBRONECTIN TYPE-III DOMAIN-CONTAINING PROTEIN"/>
    <property type="match status" value="1"/>
</dbReference>
<dbReference type="InterPro" id="IPR038081">
    <property type="entry name" value="CalX-like_sf"/>
</dbReference>
<dbReference type="InterPro" id="IPR013783">
    <property type="entry name" value="Ig-like_fold"/>
</dbReference>
<dbReference type="InterPro" id="IPR003961">
    <property type="entry name" value="FN3_dom"/>
</dbReference>
<feature type="domain" description="Fibronectin type-III" evidence="2">
    <location>
        <begin position="452"/>
        <end position="542"/>
    </location>
</feature>